<comment type="caution">
    <text evidence="1">The sequence shown here is derived from an EMBL/GenBank/DDBJ whole genome shotgun (WGS) entry which is preliminary data.</text>
</comment>
<dbReference type="Proteomes" id="UP001054902">
    <property type="component" value="Unassembled WGS sequence"/>
</dbReference>
<accession>A0AAD3H4S4</accession>
<sequence length="482" mass="54903">MIYKRCFLSPSHVLACCVVSILILCLLREHLISRLETEVQEAQSSSTVRIAAKVTLSAGKGNTVEHIKTLRNSNMSHTKHTKYPKGYWIQKKKEQEEAKKRAPPPKIYHVPKLSMSISQDATIDTLLESLINTKRKTFQQNAPDCYCPNGRPNYIYYTNCPRGPNNLNRGAGIKDRMNILRNLMWYADELCAKVVLRCTPNVWLSEAHGCYSPEDAIWDSYFTPVRNVSGMVGKADILVETDNPQELFKGLDKIDDEPSIAEYEMLSDRMKTNSKPFYWVFDENFWSTDLYTPKNIWPGQILKHGAYSEQCSMVDLDTSEELLNIGELMLNSVGLKRSEEYATLHLRQGDFNGDFNGCDTTPSTVLEYLKCSLDGHNVDNVVVMTNGNESYFNALKREFSIAFPEKRLIPLDQKVQSKSFLEQLSSHNTTRSHHGEKFLKDNCYLFSAEKVLVSFAKFHLERGHVYCRQCDKGGSKNAAAII</sequence>
<reference evidence="1 2" key="1">
    <citation type="journal article" date="2021" name="Sci. Rep.">
        <title>The genome of the diatom Chaetoceros tenuissimus carries an ancient integrated fragment of an extant virus.</title>
        <authorList>
            <person name="Hongo Y."/>
            <person name="Kimura K."/>
            <person name="Takaki Y."/>
            <person name="Yoshida Y."/>
            <person name="Baba S."/>
            <person name="Kobayashi G."/>
            <person name="Nagasaki K."/>
            <person name="Hano T."/>
            <person name="Tomaru Y."/>
        </authorList>
    </citation>
    <scope>NUCLEOTIDE SEQUENCE [LARGE SCALE GENOMIC DNA]</scope>
    <source>
        <strain evidence="1 2">NIES-3715</strain>
    </source>
</reference>
<evidence type="ECO:0000313" key="2">
    <source>
        <dbReference type="Proteomes" id="UP001054902"/>
    </source>
</evidence>
<dbReference type="EMBL" id="BLLK01000038">
    <property type="protein sequence ID" value="GFH50013.1"/>
    <property type="molecule type" value="Genomic_DNA"/>
</dbReference>
<proteinExistence type="predicted"/>
<organism evidence="1 2">
    <name type="scientific">Chaetoceros tenuissimus</name>
    <dbReference type="NCBI Taxonomy" id="426638"/>
    <lineage>
        <taxon>Eukaryota</taxon>
        <taxon>Sar</taxon>
        <taxon>Stramenopiles</taxon>
        <taxon>Ochrophyta</taxon>
        <taxon>Bacillariophyta</taxon>
        <taxon>Coscinodiscophyceae</taxon>
        <taxon>Chaetocerotophycidae</taxon>
        <taxon>Chaetocerotales</taxon>
        <taxon>Chaetocerotaceae</taxon>
        <taxon>Chaetoceros</taxon>
    </lineage>
</organism>
<evidence type="ECO:0000313" key="1">
    <source>
        <dbReference type="EMBL" id="GFH50013.1"/>
    </source>
</evidence>
<dbReference type="AlphaFoldDB" id="A0AAD3H4S4"/>
<name>A0AAD3H4S4_9STRA</name>
<protein>
    <submittedName>
        <fullName evidence="1">Uncharacterized protein</fullName>
    </submittedName>
</protein>
<keyword evidence="2" id="KW-1185">Reference proteome</keyword>
<gene>
    <name evidence="1" type="ORF">CTEN210_06489</name>
</gene>